<evidence type="ECO:0000313" key="1">
    <source>
        <dbReference type="EMBL" id="CBA14662.1"/>
    </source>
</evidence>
<dbReference type="KEGG" id="xal:XALC_0116"/>
<dbReference type="RefSeq" id="WP_012914679.1">
    <property type="nucleotide sequence ID" value="NC_013722.1"/>
</dbReference>
<dbReference type="PATRIC" id="fig|29447.3.peg.125"/>
<dbReference type="EMBL" id="FP565176">
    <property type="protein sequence ID" value="CBA14662.1"/>
    <property type="molecule type" value="Genomic_DNA"/>
</dbReference>
<accession>D2U8R4</accession>
<protein>
    <submittedName>
        <fullName evidence="1">Uncharacterized protein</fullName>
    </submittedName>
</protein>
<dbReference type="GeneID" id="57875492"/>
<dbReference type="Proteomes" id="UP000001890">
    <property type="component" value="Chromosome"/>
</dbReference>
<keyword evidence="2" id="KW-1185">Reference proteome</keyword>
<proteinExistence type="predicted"/>
<reference evidence="1 2" key="1">
    <citation type="journal article" date="2009" name="BMC Genomics">
        <title>The complete genome sequence of Xanthomonas albilineans provides new insights into the reductive genome evolution of the xylem-limited Xanthomonadaceae.</title>
        <authorList>
            <person name="Pieretti I."/>
            <person name="Royer M."/>
            <person name="Barbe V."/>
            <person name="Carrere S."/>
            <person name="Koebnik R."/>
            <person name="Cociancich S."/>
            <person name="Couloux A."/>
            <person name="Darrasse A."/>
            <person name="Gouzy J."/>
            <person name="Jacques M.A."/>
            <person name="Lauber E."/>
            <person name="Manceau C."/>
            <person name="Mangenot S."/>
            <person name="Poussier S."/>
            <person name="Segurens B."/>
            <person name="Szurek B."/>
            <person name="Verdier V."/>
            <person name="Arlat M."/>
            <person name="Rott P."/>
        </authorList>
    </citation>
    <scope>NUCLEOTIDE SEQUENCE [LARGE SCALE GENOMIC DNA]</scope>
    <source>
        <strain evidence="2">GPE PC73 / CFBP 7063</strain>
    </source>
</reference>
<sequence length="231" mass="25023">MSILAFHPPHLAHHFPQGVHAIEHPADTFPDRAQIVAALPRTDQGEVQLHYDTLWIGGGHGDVDDQGAPTQFNGCRNVAVFQRFIADLVDIGIRTPALIVDTCFSLASLPQLAPLLTEDGVFAGWSCICATTRNELLASHRLPALVEQTETALAEVTTAASSQVVYLAPDRVLIRHARLTASAGGMEANDLPDAEATLARVGSLTWQHRPLIATDQPIEGHDAFIDRLRQL</sequence>
<gene>
    <name evidence="1" type="ordered locus">XALc_0116</name>
</gene>
<evidence type="ECO:0000313" key="2">
    <source>
        <dbReference type="Proteomes" id="UP000001890"/>
    </source>
</evidence>
<name>D2U8R4_XANAP</name>
<organism evidence="1 2">
    <name type="scientific">Xanthomonas albilineans (strain GPE PC73 / CFBP 7063)</name>
    <dbReference type="NCBI Taxonomy" id="380358"/>
    <lineage>
        <taxon>Bacteria</taxon>
        <taxon>Pseudomonadati</taxon>
        <taxon>Pseudomonadota</taxon>
        <taxon>Gammaproteobacteria</taxon>
        <taxon>Lysobacterales</taxon>
        <taxon>Lysobacteraceae</taxon>
        <taxon>Xanthomonas</taxon>
    </lineage>
</organism>
<dbReference type="AlphaFoldDB" id="D2U8R4"/>
<dbReference type="OrthoDB" id="6006935at2"/>